<dbReference type="InterPro" id="IPR011002">
    <property type="entry name" value="FliG_a-hlx"/>
</dbReference>
<dbReference type="eggNOG" id="ENOG5032AQN">
    <property type="taxonomic scope" value="Bacteria"/>
</dbReference>
<protein>
    <submittedName>
        <fullName evidence="2">FliG N-terminal domain protein</fullName>
    </submittedName>
</protein>
<dbReference type="SUPFAM" id="SSF48029">
    <property type="entry name" value="FliG"/>
    <property type="match status" value="1"/>
</dbReference>
<dbReference type="Proteomes" id="UP000016412">
    <property type="component" value="Unassembled WGS sequence"/>
</dbReference>
<organism evidence="2 4">
    <name type="scientific">Treponema socranskii subsp. socranskii VPI DR56BR1116 = ATCC 35536</name>
    <dbReference type="NCBI Taxonomy" id="1125725"/>
    <lineage>
        <taxon>Bacteria</taxon>
        <taxon>Pseudomonadati</taxon>
        <taxon>Spirochaetota</taxon>
        <taxon>Spirochaetia</taxon>
        <taxon>Spirochaetales</taxon>
        <taxon>Treponemataceae</taxon>
        <taxon>Treponema</taxon>
    </lineage>
</organism>
<evidence type="ECO:0000313" key="4">
    <source>
        <dbReference type="Proteomes" id="UP000016412"/>
    </source>
</evidence>
<feature type="domain" description="Flagellar motor switch protein FliG N-terminal" evidence="1">
    <location>
        <begin position="13"/>
        <end position="82"/>
    </location>
</feature>
<name>U1FQV8_TRESO</name>
<dbReference type="Pfam" id="PF14842">
    <property type="entry name" value="FliG_N"/>
    <property type="match status" value="1"/>
</dbReference>
<sequence length="125" mass="13971">MSDFIKTAYPYIPGIQKAAILFGELGIDAGEAVFRHLHLSDRERRSLTSAIRMLGRYNPRDERQVLRELSVLQEAIDYGTAKGIFVAPQKPKGQGDSVRSPADIARMAKTEPDTVARVLKSWLET</sequence>
<dbReference type="InterPro" id="IPR028263">
    <property type="entry name" value="FliG_N"/>
</dbReference>
<dbReference type="Proteomes" id="UP000016646">
    <property type="component" value="Unassembled WGS sequence"/>
</dbReference>
<evidence type="ECO:0000313" key="3">
    <source>
        <dbReference type="EMBL" id="ERK00455.1"/>
    </source>
</evidence>
<dbReference type="PATRIC" id="fig|1125725.3.peg.39"/>
<keyword evidence="5" id="KW-1185">Reference proteome</keyword>
<evidence type="ECO:0000313" key="5">
    <source>
        <dbReference type="Proteomes" id="UP000016646"/>
    </source>
</evidence>
<dbReference type="AlphaFoldDB" id="U1FQV8"/>
<comment type="caution">
    <text evidence="2">The sequence shown here is derived from an EMBL/GenBank/DDBJ whole genome shotgun (WGS) entry which is preliminary data.</text>
</comment>
<reference evidence="4 5" key="1">
    <citation type="submission" date="2013-08" db="EMBL/GenBank/DDBJ databases">
        <authorList>
            <person name="Durkin A.S."/>
            <person name="Haft D.R."/>
            <person name="McCorrison J."/>
            <person name="Torralba M."/>
            <person name="Gillis M."/>
            <person name="Haft D.H."/>
            <person name="Methe B."/>
            <person name="Sutton G."/>
            <person name="Nelson K.E."/>
        </authorList>
    </citation>
    <scope>NUCLEOTIDE SEQUENCE [LARGE SCALE GENOMIC DNA]</scope>
    <source>
        <strain evidence="3 5">ATCC 35536</strain>
        <strain evidence="2 4">VPI DR56BR1116</strain>
    </source>
</reference>
<evidence type="ECO:0000313" key="2">
    <source>
        <dbReference type="EMBL" id="ERF61886.1"/>
    </source>
</evidence>
<dbReference type="RefSeq" id="WP_021329150.1">
    <property type="nucleotide sequence ID" value="NZ_AUZJ01000002.1"/>
</dbReference>
<accession>U1FQV8</accession>
<dbReference type="EMBL" id="AVQI01000067">
    <property type="protein sequence ID" value="ERK00455.1"/>
    <property type="molecule type" value="Genomic_DNA"/>
</dbReference>
<dbReference type="EMBL" id="AUZJ01000002">
    <property type="protein sequence ID" value="ERF61886.1"/>
    <property type="molecule type" value="Genomic_DNA"/>
</dbReference>
<gene>
    <name evidence="3" type="ORF">HMPREF0860_1113</name>
    <name evidence="2" type="ORF">HMPREF1325_1783</name>
</gene>
<proteinExistence type="predicted"/>
<dbReference type="Gene3D" id="1.10.220.30">
    <property type="match status" value="1"/>
</dbReference>
<evidence type="ECO:0000259" key="1">
    <source>
        <dbReference type="Pfam" id="PF14842"/>
    </source>
</evidence>